<dbReference type="AlphaFoldDB" id="A0A1G8B3M7"/>
<gene>
    <name evidence="1" type="ORF">SAMN05192534_103136</name>
</gene>
<reference evidence="1 2" key="1">
    <citation type="submission" date="2016-10" db="EMBL/GenBank/DDBJ databases">
        <authorList>
            <person name="de Groot N.N."/>
        </authorList>
    </citation>
    <scope>NUCLEOTIDE SEQUENCE [LARGE SCALE GENOMIC DNA]</scope>
    <source>
        <strain evidence="1 2">DSM 21632</strain>
    </source>
</reference>
<protein>
    <submittedName>
        <fullName evidence="1">Uncharacterized protein</fullName>
    </submittedName>
</protein>
<organism evidence="1 2">
    <name type="scientific">Alteribacillus persepolensis</name>
    <dbReference type="NCBI Taxonomy" id="568899"/>
    <lineage>
        <taxon>Bacteria</taxon>
        <taxon>Bacillati</taxon>
        <taxon>Bacillota</taxon>
        <taxon>Bacilli</taxon>
        <taxon>Bacillales</taxon>
        <taxon>Bacillaceae</taxon>
        <taxon>Alteribacillus</taxon>
    </lineage>
</organism>
<sequence length="30" mass="3815">MKKLFRSVLTYVMESQQERVKRMMEKDQFF</sequence>
<proteinExistence type="predicted"/>
<dbReference type="EMBL" id="FNDK01000003">
    <property type="protein sequence ID" value="SDH27797.1"/>
    <property type="molecule type" value="Genomic_DNA"/>
</dbReference>
<name>A0A1G8B3M7_9BACI</name>
<evidence type="ECO:0000313" key="1">
    <source>
        <dbReference type="EMBL" id="SDH27797.1"/>
    </source>
</evidence>
<keyword evidence="2" id="KW-1185">Reference proteome</keyword>
<accession>A0A1G8B3M7</accession>
<dbReference type="Proteomes" id="UP000199163">
    <property type="component" value="Unassembled WGS sequence"/>
</dbReference>
<evidence type="ECO:0000313" key="2">
    <source>
        <dbReference type="Proteomes" id="UP000199163"/>
    </source>
</evidence>